<organism evidence="1 2">
    <name type="scientific">Mucilaginibacter mali</name>
    <dbReference type="NCBI Taxonomy" id="2740462"/>
    <lineage>
        <taxon>Bacteria</taxon>
        <taxon>Pseudomonadati</taxon>
        <taxon>Bacteroidota</taxon>
        <taxon>Sphingobacteriia</taxon>
        <taxon>Sphingobacteriales</taxon>
        <taxon>Sphingobacteriaceae</taxon>
        <taxon>Mucilaginibacter</taxon>
    </lineage>
</organism>
<gene>
    <name evidence="1" type="ORF">HQ865_01375</name>
</gene>
<dbReference type="Proteomes" id="UP000505355">
    <property type="component" value="Chromosome"/>
</dbReference>
<protein>
    <submittedName>
        <fullName evidence="1">Uncharacterized protein</fullName>
    </submittedName>
</protein>
<dbReference type="AlphaFoldDB" id="A0A7D4PYW2"/>
<proteinExistence type="predicted"/>
<keyword evidence="2" id="KW-1185">Reference proteome</keyword>
<dbReference type="RefSeq" id="WP_173413168.1">
    <property type="nucleotide sequence ID" value="NZ_CP054139.1"/>
</dbReference>
<reference evidence="1 2" key="1">
    <citation type="submission" date="2020-05" db="EMBL/GenBank/DDBJ databases">
        <title>Mucilaginibacter mali sp. nov.</title>
        <authorList>
            <person name="Kim H.S."/>
            <person name="Lee K.C."/>
            <person name="Suh M.K."/>
            <person name="Kim J.-S."/>
            <person name="Han K.-I."/>
            <person name="Eom M.K."/>
            <person name="Shin Y.K."/>
            <person name="Lee J.-S."/>
        </authorList>
    </citation>
    <scope>NUCLEOTIDE SEQUENCE [LARGE SCALE GENOMIC DNA]</scope>
    <source>
        <strain evidence="1 2">G2-14</strain>
    </source>
</reference>
<evidence type="ECO:0000313" key="1">
    <source>
        <dbReference type="EMBL" id="QKJ28466.1"/>
    </source>
</evidence>
<accession>A0A7D4PYW2</accession>
<name>A0A7D4PYW2_9SPHI</name>
<dbReference type="EMBL" id="CP054139">
    <property type="protein sequence ID" value="QKJ28466.1"/>
    <property type="molecule type" value="Genomic_DNA"/>
</dbReference>
<sequence length="47" mass="4869">MAKNISFAADKTVGVNAGDNSSLSSGTSKTLKSADFEGFLMNNKKSV</sequence>
<evidence type="ECO:0000313" key="2">
    <source>
        <dbReference type="Proteomes" id="UP000505355"/>
    </source>
</evidence>
<dbReference type="KEGG" id="mmab:HQ865_01375"/>